<dbReference type="PANTHER" id="PTHR30146:SF33">
    <property type="entry name" value="TRANSCRIPTIONAL REGULATOR"/>
    <property type="match status" value="1"/>
</dbReference>
<organism evidence="5 6">
    <name type="scientific">Beauveria bassiana D1-5</name>
    <dbReference type="NCBI Taxonomy" id="1245745"/>
    <lineage>
        <taxon>Eukaryota</taxon>
        <taxon>Fungi</taxon>
        <taxon>Dikarya</taxon>
        <taxon>Ascomycota</taxon>
        <taxon>Pezizomycotina</taxon>
        <taxon>Sordariomycetes</taxon>
        <taxon>Hypocreomycetidae</taxon>
        <taxon>Hypocreales</taxon>
        <taxon>Cordycipitaceae</taxon>
        <taxon>Beauveria</taxon>
    </lineage>
</organism>
<dbReference type="GO" id="GO:0000976">
    <property type="term" value="F:transcription cis-regulatory region binding"/>
    <property type="evidence" value="ECO:0007669"/>
    <property type="project" value="TreeGrafter"/>
</dbReference>
<evidence type="ECO:0000256" key="3">
    <source>
        <dbReference type="ARBA" id="ARBA00023163"/>
    </source>
</evidence>
<dbReference type="Gene3D" id="3.40.50.2300">
    <property type="match status" value="2"/>
</dbReference>
<dbReference type="GO" id="GO:0003700">
    <property type="term" value="F:DNA-binding transcription factor activity"/>
    <property type="evidence" value="ECO:0007669"/>
    <property type="project" value="TreeGrafter"/>
</dbReference>
<dbReference type="Proteomes" id="UP000030106">
    <property type="component" value="Unassembled WGS sequence"/>
</dbReference>
<dbReference type="CDD" id="cd06267">
    <property type="entry name" value="PBP1_LacI_sugar_binding-like"/>
    <property type="match status" value="1"/>
</dbReference>
<dbReference type="HOGENOM" id="CLU_037628_6_3_1"/>
<feature type="domain" description="Transcriptional regulator LacI/GalR-like sensor" evidence="4">
    <location>
        <begin position="124"/>
        <end position="282"/>
    </location>
</feature>
<dbReference type="InterPro" id="IPR046335">
    <property type="entry name" value="LacI/GalR-like_sensor"/>
</dbReference>
<evidence type="ECO:0000259" key="4">
    <source>
        <dbReference type="Pfam" id="PF13377"/>
    </source>
</evidence>
<evidence type="ECO:0000313" key="6">
    <source>
        <dbReference type="Proteomes" id="UP000030106"/>
    </source>
</evidence>
<reference evidence="5 6" key="1">
    <citation type="submission" date="2012-10" db="EMBL/GenBank/DDBJ databases">
        <title>Genome sequencing and analysis of entomopathogenic fungi Beauveria bassiana D1-5.</title>
        <authorList>
            <person name="Li Q."/>
            <person name="Wang L."/>
            <person name="Zhang Z."/>
            <person name="Wang Q."/>
            <person name="Ren J."/>
            <person name="Wang M."/>
            <person name="Xu W."/>
            <person name="Wang J."/>
            <person name="Lu Y."/>
            <person name="Du Q."/>
            <person name="Sun Z."/>
        </authorList>
    </citation>
    <scope>NUCLEOTIDE SEQUENCE [LARGE SCALE GENOMIC DNA]</scope>
    <source>
        <strain evidence="5 6">D1-5</strain>
    </source>
</reference>
<comment type="caution">
    <text evidence="5">The sequence shown here is derived from an EMBL/GenBank/DDBJ whole genome shotgun (WGS) entry which is preliminary data.</text>
</comment>
<keyword evidence="2" id="KW-0238">DNA-binding</keyword>
<protein>
    <submittedName>
        <fullName evidence="5">HTH-type transcriptional repressor PurR</fullName>
    </submittedName>
</protein>
<dbReference type="STRING" id="1245745.A0A0A2VNP5"/>
<dbReference type="AlphaFoldDB" id="A0A0A2VNP5"/>
<dbReference type="SUPFAM" id="SSF53822">
    <property type="entry name" value="Periplasmic binding protein-like I"/>
    <property type="match status" value="1"/>
</dbReference>
<evidence type="ECO:0000256" key="2">
    <source>
        <dbReference type="ARBA" id="ARBA00023125"/>
    </source>
</evidence>
<dbReference type="EMBL" id="ANFO01001525">
    <property type="protein sequence ID" value="KGQ02469.1"/>
    <property type="molecule type" value="Genomic_DNA"/>
</dbReference>
<keyword evidence="1" id="KW-0805">Transcription regulation</keyword>
<proteinExistence type="predicted"/>
<dbReference type="Pfam" id="PF13377">
    <property type="entry name" value="Peripla_BP_3"/>
    <property type="match status" value="1"/>
</dbReference>
<dbReference type="InterPro" id="IPR028082">
    <property type="entry name" value="Peripla_BP_I"/>
</dbReference>
<keyword evidence="3" id="KW-0804">Transcription</keyword>
<evidence type="ECO:0000256" key="1">
    <source>
        <dbReference type="ARBA" id="ARBA00023015"/>
    </source>
</evidence>
<name>A0A0A2VNP5_BEABA</name>
<accession>A0A0A2VNP5</accession>
<gene>
    <name evidence="5" type="ORF">BBAD15_g12319</name>
</gene>
<sequence>MNTHARAPAALLAGTPDRRPVLILIADDAPAHFVFDALLGASRELGFAGLFSTLIPVSASRPLDGPALASMDPAGILLLALPGLPDQQTTLRGLQIPCVQTWSAVDVADSAITPDNVLGGRMAARHLAARKYSKVACISGDSVWEAERRTGFLAEASTLGMEVAADVVQSGLNTLQDGRQAFLRLLTTYTLFDAVFCCGDHSTAATVSEAHNRELVVPQDLAILGFSDNGDAAQWVPGLSTVGVDAERLGGLAGRLLLDRMAGRREAGQRDLVPPELTAGISS</sequence>
<evidence type="ECO:0000313" key="5">
    <source>
        <dbReference type="EMBL" id="KGQ02469.1"/>
    </source>
</evidence>
<dbReference type="PANTHER" id="PTHR30146">
    <property type="entry name" value="LACI-RELATED TRANSCRIPTIONAL REPRESSOR"/>
    <property type="match status" value="1"/>
</dbReference>